<evidence type="ECO:0000313" key="2">
    <source>
        <dbReference type="Proteomes" id="UP000287166"/>
    </source>
</evidence>
<protein>
    <submittedName>
        <fullName evidence="1">Uncharacterized protein</fullName>
    </submittedName>
</protein>
<evidence type="ECO:0000313" key="1">
    <source>
        <dbReference type="EMBL" id="GBE87556.1"/>
    </source>
</evidence>
<dbReference type="EMBL" id="BFAD01000011">
    <property type="protein sequence ID" value="GBE87556.1"/>
    <property type="molecule type" value="Genomic_DNA"/>
</dbReference>
<proteinExistence type="predicted"/>
<dbReference type="GeneID" id="38784473"/>
<dbReference type="InParanoid" id="A0A401GZF1"/>
<keyword evidence="2" id="KW-1185">Reference proteome</keyword>
<dbReference type="RefSeq" id="XP_027618469.1">
    <property type="nucleotide sequence ID" value="XM_027762668.1"/>
</dbReference>
<dbReference type="Proteomes" id="UP000287166">
    <property type="component" value="Unassembled WGS sequence"/>
</dbReference>
<comment type="caution">
    <text evidence="1">The sequence shown here is derived from an EMBL/GenBank/DDBJ whole genome shotgun (WGS) entry which is preliminary data.</text>
</comment>
<organism evidence="1 2">
    <name type="scientific">Sparassis crispa</name>
    <dbReference type="NCBI Taxonomy" id="139825"/>
    <lineage>
        <taxon>Eukaryota</taxon>
        <taxon>Fungi</taxon>
        <taxon>Dikarya</taxon>
        <taxon>Basidiomycota</taxon>
        <taxon>Agaricomycotina</taxon>
        <taxon>Agaricomycetes</taxon>
        <taxon>Polyporales</taxon>
        <taxon>Sparassidaceae</taxon>
        <taxon>Sparassis</taxon>
    </lineage>
</organism>
<sequence>MEELCNCFQNTTTPSSVIIGLDRERRRSEIICQPVSGGSCRDPETDGDFFGSFLTAELSFYKMAQICHSLRSCFGRYTPTFNFP</sequence>
<gene>
    <name evidence="1" type="ORF">SCP_1102330</name>
</gene>
<reference evidence="1 2" key="1">
    <citation type="journal article" date="2018" name="Sci. Rep.">
        <title>Genome sequence of the cauliflower mushroom Sparassis crispa (Hanabiratake) and its association with beneficial usage.</title>
        <authorList>
            <person name="Kiyama R."/>
            <person name="Furutani Y."/>
            <person name="Kawaguchi K."/>
            <person name="Nakanishi T."/>
        </authorList>
    </citation>
    <scope>NUCLEOTIDE SEQUENCE [LARGE SCALE GENOMIC DNA]</scope>
</reference>
<name>A0A401GZF1_9APHY</name>
<accession>A0A401GZF1</accession>
<dbReference type="AlphaFoldDB" id="A0A401GZF1"/>